<dbReference type="Pfam" id="PF02153">
    <property type="entry name" value="PDH_N"/>
    <property type="match status" value="1"/>
</dbReference>
<dbReference type="PANTHER" id="PTHR21363">
    <property type="entry name" value="PREPHENATE DEHYDROGENASE"/>
    <property type="match status" value="1"/>
</dbReference>
<evidence type="ECO:0000259" key="2">
    <source>
        <dbReference type="PROSITE" id="PS51176"/>
    </source>
</evidence>
<dbReference type="SUPFAM" id="SSF51735">
    <property type="entry name" value="NAD(P)-binding Rossmann-fold domains"/>
    <property type="match status" value="1"/>
</dbReference>
<feature type="domain" description="Prephenate/arogenate dehydrogenase" evidence="2">
    <location>
        <begin position="3"/>
        <end position="273"/>
    </location>
</feature>
<dbReference type="PATRIC" id="fig|886738.10.peg.143"/>
<dbReference type="Gene3D" id="3.40.50.720">
    <property type="entry name" value="NAD(P)-binding Rossmann-like Domain"/>
    <property type="match status" value="1"/>
</dbReference>
<proteinExistence type="predicted"/>
<dbReference type="GO" id="GO:0008977">
    <property type="term" value="F:prephenate dehydrogenase (NAD+) activity"/>
    <property type="evidence" value="ECO:0007669"/>
    <property type="project" value="InterPro"/>
</dbReference>
<dbReference type="HOGENOM" id="CLU_036672_1_1_2"/>
<keyword evidence="1" id="KW-0560">Oxidoreductase</keyword>
<dbReference type="InterPro" id="IPR036291">
    <property type="entry name" value="NAD(P)-bd_dom_sf"/>
</dbReference>
<comment type="caution">
    <text evidence="3">The sequence shown here is derived from an EMBL/GenBank/DDBJ whole genome shotgun (WGS) entry which is preliminary data.</text>
</comment>
<dbReference type="Proteomes" id="UP000004348">
    <property type="component" value="Chromosome"/>
</dbReference>
<dbReference type="InterPro" id="IPR008927">
    <property type="entry name" value="6-PGluconate_DH-like_C_sf"/>
</dbReference>
<dbReference type="InterPro" id="IPR003099">
    <property type="entry name" value="Prephen_DH"/>
</dbReference>
<dbReference type="PANTHER" id="PTHR21363:SF0">
    <property type="entry name" value="PREPHENATE DEHYDROGENASE [NADP(+)]"/>
    <property type="match status" value="1"/>
</dbReference>
<dbReference type="GO" id="GO:0006571">
    <property type="term" value="P:tyrosine biosynthetic process"/>
    <property type="evidence" value="ECO:0007669"/>
    <property type="project" value="InterPro"/>
</dbReference>
<dbReference type="Gene3D" id="1.10.3660.10">
    <property type="entry name" value="6-phosphogluconate dehydrogenase C-terminal like domain"/>
    <property type="match status" value="1"/>
</dbReference>
<name>F3KI33_9ARCH</name>
<dbReference type="SUPFAM" id="SSF48179">
    <property type="entry name" value="6-phosphogluconate dehydrogenase C-terminal domain-like"/>
    <property type="match status" value="1"/>
</dbReference>
<dbReference type="GO" id="GO:0070403">
    <property type="term" value="F:NAD+ binding"/>
    <property type="evidence" value="ECO:0007669"/>
    <property type="project" value="InterPro"/>
</dbReference>
<dbReference type="PROSITE" id="PS51176">
    <property type="entry name" value="PDH_ADH"/>
    <property type="match status" value="1"/>
</dbReference>
<organism evidence="3">
    <name type="scientific">Candidatus Nitrosarchaeum limnium SFB1</name>
    <dbReference type="NCBI Taxonomy" id="886738"/>
    <lineage>
        <taxon>Archaea</taxon>
        <taxon>Nitrososphaerota</taxon>
        <taxon>Nitrososphaeria</taxon>
        <taxon>Nitrosopumilales</taxon>
        <taxon>Nitrosopumilaceae</taxon>
        <taxon>Nitrosarchaeum</taxon>
    </lineage>
</organism>
<reference evidence="3" key="1">
    <citation type="journal article" date="2011" name="PLoS ONE">
        <title>Genome of a low-salinity ammonia-oxidizing archaeon determined by single-cell and metagenomic analysis.</title>
        <authorList>
            <person name="Blainey P.C."/>
            <person name="Mosier A.C."/>
            <person name="Potanina A."/>
            <person name="Francis C.A."/>
            <person name="Quake S.R."/>
        </authorList>
    </citation>
    <scope>NUCLEOTIDE SEQUENCE [LARGE SCALE GENOMIC DNA]</scope>
    <source>
        <strain evidence="3">SFB1</strain>
    </source>
</reference>
<dbReference type="InterPro" id="IPR046825">
    <property type="entry name" value="PDH_C"/>
</dbReference>
<dbReference type="Pfam" id="PF20463">
    <property type="entry name" value="PDH_C"/>
    <property type="match status" value="1"/>
</dbReference>
<dbReference type="GO" id="GO:0004665">
    <property type="term" value="F:prephenate dehydrogenase (NADP+) activity"/>
    <property type="evidence" value="ECO:0007669"/>
    <property type="project" value="InterPro"/>
</dbReference>
<evidence type="ECO:0000313" key="3">
    <source>
        <dbReference type="EMBL" id="EGG42990.1"/>
    </source>
</evidence>
<dbReference type="InterPro" id="IPR046826">
    <property type="entry name" value="PDH_N"/>
</dbReference>
<dbReference type="AlphaFoldDB" id="F3KI33"/>
<gene>
    <name evidence="3" type="ORF">Nlim_0127</name>
</gene>
<sequence>MKKKITIIGAGGQMGQWFAKYFAANDFEVTGYDTENKISGKGILQADSLVGGILKADYVVLCTPTRRTPEIIRLIAKEMKRGTYLIEISSEKSKVVTSLSKMPAKINPICIHPMFGPGAKSIKGQNIISVPIKDAKKELTIAKELFDGANFVTIDAVEHDKKIAVILGLTHLMNLVFANIIAKDEKISLTEKMSGTTFRVQKILAESIMTESPELIETIIANPEIRRVAEELWKDIGRLLTAVQESKTEEVIDYIKTCQEKLSSNTNLEDSYKKLTKMVNAIEK</sequence>
<dbReference type="EMBL" id="AEGP01000015">
    <property type="protein sequence ID" value="EGG42990.1"/>
    <property type="molecule type" value="Genomic_DNA"/>
</dbReference>
<accession>F3KI33</accession>
<dbReference type="STRING" id="886738.Nlim_0127"/>
<dbReference type="InterPro" id="IPR050812">
    <property type="entry name" value="Preph/Arog_dehydrog"/>
</dbReference>
<protein>
    <submittedName>
        <fullName evidence="3">Prephenate dehydrogenase</fullName>
    </submittedName>
</protein>
<evidence type="ECO:0000256" key="1">
    <source>
        <dbReference type="ARBA" id="ARBA00023002"/>
    </source>
</evidence>